<keyword evidence="1" id="KW-1133">Transmembrane helix</keyword>
<reference evidence="2" key="2">
    <citation type="submission" date="2020-09" db="EMBL/GenBank/DDBJ databases">
        <authorList>
            <person name="Sun Q."/>
            <person name="Zhou Y."/>
        </authorList>
    </citation>
    <scope>NUCLEOTIDE SEQUENCE</scope>
    <source>
        <strain evidence="2">CGMCC 1.15178</strain>
    </source>
</reference>
<feature type="transmembrane region" description="Helical" evidence="1">
    <location>
        <begin position="130"/>
        <end position="156"/>
    </location>
</feature>
<dbReference type="AlphaFoldDB" id="A0A917DVS3"/>
<proteinExistence type="predicted"/>
<feature type="transmembrane region" description="Helical" evidence="1">
    <location>
        <begin position="197"/>
        <end position="215"/>
    </location>
</feature>
<keyword evidence="3" id="KW-1185">Reference proteome</keyword>
<feature type="transmembrane region" description="Helical" evidence="1">
    <location>
        <begin position="244"/>
        <end position="261"/>
    </location>
</feature>
<gene>
    <name evidence="2" type="primary">epsG</name>
    <name evidence="2" type="ORF">GCM10010911_34010</name>
</gene>
<feature type="transmembrane region" description="Helical" evidence="1">
    <location>
        <begin position="6"/>
        <end position="25"/>
    </location>
</feature>
<protein>
    <submittedName>
        <fullName evidence="2">Transmembrane protein EpsG</fullName>
    </submittedName>
</protein>
<feature type="transmembrane region" description="Helical" evidence="1">
    <location>
        <begin position="168"/>
        <end position="190"/>
    </location>
</feature>
<name>A0A917DVS3_9BACL</name>
<dbReference type="RefSeq" id="WP_188993100.1">
    <property type="nucleotide sequence ID" value="NZ_BMHP01000002.1"/>
</dbReference>
<dbReference type="InterPro" id="IPR049458">
    <property type="entry name" value="EpsG-like"/>
</dbReference>
<keyword evidence="1" id="KW-0472">Membrane</keyword>
<evidence type="ECO:0000313" key="3">
    <source>
        <dbReference type="Proteomes" id="UP000612456"/>
    </source>
</evidence>
<accession>A0A917DVS3</accession>
<feature type="transmembrane region" description="Helical" evidence="1">
    <location>
        <begin position="100"/>
        <end position="118"/>
    </location>
</feature>
<dbReference type="Proteomes" id="UP000612456">
    <property type="component" value="Unassembled WGS sequence"/>
</dbReference>
<feature type="transmembrane region" description="Helical" evidence="1">
    <location>
        <begin position="299"/>
        <end position="316"/>
    </location>
</feature>
<feature type="transmembrane region" description="Helical" evidence="1">
    <location>
        <begin position="323"/>
        <end position="346"/>
    </location>
</feature>
<dbReference type="EMBL" id="BMHP01000002">
    <property type="protein sequence ID" value="GGD73352.1"/>
    <property type="molecule type" value="Genomic_DNA"/>
</dbReference>
<comment type="caution">
    <text evidence="2">The sequence shown here is derived from an EMBL/GenBank/DDBJ whole genome shotgun (WGS) entry which is preliminary data.</text>
</comment>
<sequence>MPILWLDLLLVSGFAWMARYFAIPSTSGPALINPNKMLAVMAALALILVAGLRLNIGDTFFYMHSYKETDFRWDYVIQQKDMGFNLLQMALKSMSDDPQILIFVTALITNALIVLVLYRYTRLFELGLYLYITTGAFIVSMNGIRQYLAAAIAFAATKYLLEGNVYKYMSVVLVASFFHQSALVMIPLYFIVRRKAWTGATFGMLLLAIAIVMGYNQFSDMLFTAIKDTQYGQYSTFSEGGANVLRVLIDSVPLVIAFMGREKLRTVFPKVDIIVNLATLGFVLMVISTQNWIFARMAIYFSLYQIILMTWIILCFRKKDRKLIYFTMVILYLIFFFYENVITLGLDYRSAYLIWPF</sequence>
<feature type="transmembrane region" description="Helical" evidence="1">
    <location>
        <begin position="273"/>
        <end position="293"/>
    </location>
</feature>
<evidence type="ECO:0000313" key="2">
    <source>
        <dbReference type="EMBL" id="GGD73352.1"/>
    </source>
</evidence>
<keyword evidence="1 2" id="KW-0812">Transmembrane</keyword>
<feature type="transmembrane region" description="Helical" evidence="1">
    <location>
        <begin position="37"/>
        <end position="56"/>
    </location>
</feature>
<evidence type="ECO:0000256" key="1">
    <source>
        <dbReference type="SAM" id="Phobius"/>
    </source>
</evidence>
<organism evidence="2 3">
    <name type="scientific">Paenibacillus nasutitermitis</name>
    <dbReference type="NCBI Taxonomy" id="1652958"/>
    <lineage>
        <taxon>Bacteria</taxon>
        <taxon>Bacillati</taxon>
        <taxon>Bacillota</taxon>
        <taxon>Bacilli</taxon>
        <taxon>Bacillales</taxon>
        <taxon>Paenibacillaceae</taxon>
        <taxon>Paenibacillus</taxon>
    </lineage>
</organism>
<reference evidence="2" key="1">
    <citation type="journal article" date="2014" name="Int. J. Syst. Evol. Microbiol.">
        <title>Complete genome sequence of Corynebacterium casei LMG S-19264T (=DSM 44701T), isolated from a smear-ripened cheese.</title>
        <authorList>
            <consortium name="US DOE Joint Genome Institute (JGI-PGF)"/>
            <person name="Walter F."/>
            <person name="Albersmeier A."/>
            <person name="Kalinowski J."/>
            <person name="Ruckert C."/>
        </authorList>
    </citation>
    <scope>NUCLEOTIDE SEQUENCE</scope>
    <source>
        <strain evidence="2">CGMCC 1.15178</strain>
    </source>
</reference>
<dbReference type="Pfam" id="PF14897">
    <property type="entry name" value="EpsG"/>
    <property type="match status" value="1"/>
</dbReference>